<evidence type="ECO:0000313" key="2">
    <source>
        <dbReference type="EMBL" id="EFP91535.2"/>
    </source>
</evidence>
<dbReference type="RefSeq" id="XP_003335954.2">
    <property type="nucleotide sequence ID" value="XM_003335906.2"/>
</dbReference>
<dbReference type="AlphaFoldDB" id="E3L4R0"/>
<feature type="signal peptide" evidence="1">
    <location>
        <begin position="1"/>
        <end position="16"/>
    </location>
</feature>
<name>E3L4R0_PUCGT</name>
<organism evidence="2 3">
    <name type="scientific">Puccinia graminis f. sp. tritici (strain CRL 75-36-700-3 / race SCCL)</name>
    <name type="common">Black stem rust fungus</name>
    <dbReference type="NCBI Taxonomy" id="418459"/>
    <lineage>
        <taxon>Eukaryota</taxon>
        <taxon>Fungi</taxon>
        <taxon>Dikarya</taxon>
        <taxon>Basidiomycota</taxon>
        <taxon>Pucciniomycotina</taxon>
        <taxon>Pucciniomycetes</taxon>
        <taxon>Pucciniales</taxon>
        <taxon>Pucciniaceae</taxon>
        <taxon>Puccinia</taxon>
    </lineage>
</organism>
<dbReference type="OrthoDB" id="10586359at2759"/>
<reference key="1">
    <citation type="submission" date="2007-01" db="EMBL/GenBank/DDBJ databases">
        <title>The Genome Sequence of Puccinia graminis f. sp. tritici Strain CRL 75-36-700-3.</title>
        <authorList>
            <consortium name="The Broad Institute Genome Sequencing Platform"/>
            <person name="Birren B."/>
            <person name="Lander E."/>
            <person name="Galagan J."/>
            <person name="Nusbaum C."/>
            <person name="Devon K."/>
            <person name="Cuomo C."/>
            <person name="Jaffe D."/>
            <person name="Butler J."/>
            <person name="Alvarez P."/>
            <person name="Gnerre S."/>
            <person name="Grabherr M."/>
            <person name="Mauceli E."/>
            <person name="Brockman W."/>
            <person name="Young S."/>
            <person name="LaButti K."/>
            <person name="Sykes S."/>
            <person name="DeCaprio D."/>
            <person name="Crawford M."/>
            <person name="Koehrsen M."/>
            <person name="Engels R."/>
            <person name="Montgomery P."/>
            <person name="Pearson M."/>
            <person name="Howarth C."/>
            <person name="Larson L."/>
            <person name="White J."/>
            <person name="Zeng Q."/>
            <person name="Kodira C."/>
            <person name="Yandava C."/>
            <person name="Alvarado L."/>
            <person name="O'Leary S."/>
            <person name="Szabo L."/>
            <person name="Dean R."/>
            <person name="Schein J."/>
        </authorList>
    </citation>
    <scope>NUCLEOTIDE SEQUENCE</scope>
    <source>
        <strain>CRL 75-36-700-3</strain>
    </source>
</reference>
<accession>E3L4R0</accession>
<evidence type="ECO:0000256" key="1">
    <source>
        <dbReference type="SAM" id="SignalP"/>
    </source>
</evidence>
<dbReference type="EMBL" id="DS178348">
    <property type="protein sequence ID" value="EFP91535.2"/>
    <property type="molecule type" value="Genomic_DNA"/>
</dbReference>
<dbReference type="GeneID" id="10531472"/>
<sequence>MWSASVTSFIWATSSGNLFGLLTLAISSSNPIDQENEILVLDANGLACYLGYSHCNRPAIMARAGDVRPAVFYAADPEYHHVRGGGPYRIDPKSIKCQQIKQMVIEEQPAAPRPYDEADHILPHLPLLLLRVAGPRFGRLTLYGCVSVIAHGVGGPPPSKAGRHDGAPALWLNRSHSQVGESQKAGQCRARTRHYLTPPKPKGAHAKLMG</sequence>
<reference evidence="3" key="2">
    <citation type="journal article" date="2011" name="Proc. Natl. Acad. Sci. U.S.A.">
        <title>Obligate biotrophy features unraveled by the genomic analysis of rust fungi.</title>
        <authorList>
            <person name="Duplessis S."/>
            <person name="Cuomo C.A."/>
            <person name="Lin Y.-C."/>
            <person name="Aerts A."/>
            <person name="Tisserant E."/>
            <person name="Veneault-Fourrey C."/>
            <person name="Joly D.L."/>
            <person name="Hacquard S."/>
            <person name="Amselem J."/>
            <person name="Cantarel B.L."/>
            <person name="Chiu R."/>
            <person name="Coutinho P.M."/>
            <person name="Feau N."/>
            <person name="Field M."/>
            <person name="Frey P."/>
            <person name="Gelhaye E."/>
            <person name="Goldberg J."/>
            <person name="Grabherr M.G."/>
            <person name="Kodira C.D."/>
            <person name="Kohler A."/>
            <person name="Kuees U."/>
            <person name="Lindquist E.A."/>
            <person name="Lucas S.M."/>
            <person name="Mago R."/>
            <person name="Mauceli E."/>
            <person name="Morin E."/>
            <person name="Murat C."/>
            <person name="Pangilinan J.L."/>
            <person name="Park R."/>
            <person name="Pearson M."/>
            <person name="Quesneville H."/>
            <person name="Rouhier N."/>
            <person name="Sakthikumar S."/>
            <person name="Salamov A.A."/>
            <person name="Schmutz J."/>
            <person name="Selles B."/>
            <person name="Shapiro H."/>
            <person name="Tanguay P."/>
            <person name="Tuskan G.A."/>
            <person name="Henrissat B."/>
            <person name="Van de Peer Y."/>
            <person name="Rouze P."/>
            <person name="Ellis J.G."/>
            <person name="Dodds P.N."/>
            <person name="Schein J.E."/>
            <person name="Zhong S."/>
            <person name="Hamelin R.C."/>
            <person name="Grigoriev I.V."/>
            <person name="Szabo L.J."/>
            <person name="Martin F."/>
        </authorList>
    </citation>
    <scope>NUCLEOTIDE SEQUENCE [LARGE SCALE GENOMIC DNA]</scope>
    <source>
        <strain evidence="3">CRL 75-36-700-3 / race SCCL</strain>
    </source>
</reference>
<protein>
    <recommendedName>
        <fullName evidence="4">DUF295 domain-containing protein</fullName>
    </recommendedName>
</protein>
<evidence type="ECO:0008006" key="4">
    <source>
        <dbReference type="Google" id="ProtNLM"/>
    </source>
</evidence>
<feature type="chain" id="PRO_5003173113" description="DUF295 domain-containing protein" evidence="1">
    <location>
        <begin position="17"/>
        <end position="210"/>
    </location>
</feature>
<evidence type="ECO:0000313" key="3">
    <source>
        <dbReference type="Proteomes" id="UP000008783"/>
    </source>
</evidence>
<dbReference type="InParanoid" id="E3L4R0"/>
<dbReference type="Proteomes" id="UP000008783">
    <property type="component" value="Unassembled WGS sequence"/>
</dbReference>
<dbReference type="VEuPathDB" id="FungiDB:PGTG_17589"/>
<proteinExistence type="predicted"/>
<gene>
    <name evidence="2" type="ORF">PGTG_17589</name>
</gene>
<keyword evidence="1" id="KW-0732">Signal</keyword>
<keyword evidence="3" id="KW-1185">Reference proteome</keyword>
<dbReference type="HOGENOM" id="CLU_1310659_0_0_1"/>
<dbReference type="KEGG" id="pgr:PGTG_17589"/>